<dbReference type="InterPro" id="IPR036583">
    <property type="entry name" value="23S_rRNA_IVS_sf"/>
</dbReference>
<gene>
    <name evidence="1" type="ORF">SAMN05421739_102586</name>
</gene>
<sequence>MSEERLSNFEFAETFKRRTKTFALRAIKLYQALPTRQEAQVVGKQLIRSATAVAANYRAACRARSGAEFVAKIGVVLEEADESLFWLEILEEAEIVAAPRLVDLKREADELTAILTKIRKSAAVKKITL</sequence>
<dbReference type="AlphaFoldDB" id="A0A1I2S1T7"/>
<dbReference type="Proteomes" id="UP000198724">
    <property type="component" value="Unassembled WGS sequence"/>
</dbReference>
<dbReference type="PANTHER" id="PTHR38471:SF2">
    <property type="entry name" value="FOUR HELIX BUNDLE PROTEIN"/>
    <property type="match status" value="1"/>
</dbReference>
<accession>A0A1I2S1T7</accession>
<name>A0A1I2S1T7_9BACT</name>
<dbReference type="NCBIfam" id="TIGR02436">
    <property type="entry name" value="four helix bundle protein"/>
    <property type="match status" value="1"/>
</dbReference>
<organism evidence="1 2">
    <name type="scientific">Pontibacter chinhatensis</name>
    <dbReference type="NCBI Taxonomy" id="1436961"/>
    <lineage>
        <taxon>Bacteria</taxon>
        <taxon>Pseudomonadati</taxon>
        <taxon>Bacteroidota</taxon>
        <taxon>Cytophagia</taxon>
        <taxon>Cytophagales</taxon>
        <taxon>Hymenobacteraceae</taxon>
        <taxon>Pontibacter</taxon>
    </lineage>
</organism>
<dbReference type="OrthoDB" id="285993at2"/>
<reference evidence="2" key="1">
    <citation type="submission" date="2016-10" db="EMBL/GenBank/DDBJ databases">
        <authorList>
            <person name="Varghese N."/>
            <person name="Submissions S."/>
        </authorList>
    </citation>
    <scope>NUCLEOTIDE SEQUENCE [LARGE SCALE GENOMIC DNA]</scope>
    <source>
        <strain evidence="2">LP51</strain>
    </source>
</reference>
<dbReference type="InterPro" id="IPR012657">
    <property type="entry name" value="23S_rRNA-intervening_sequence"/>
</dbReference>
<dbReference type="Pfam" id="PF05635">
    <property type="entry name" value="23S_rRNA_IVP"/>
    <property type="match status" value="1"/>
</dbReference>
<protein>
    <submittedName>
        <fullName evidence="1">Four helix bundle protein</fullName>
    </submittedName>
</protein>
<dbReference type="STRING" id="1436961.SAMN05421739_102586"/>
<proteinExistence type="predicted"/>
<dbReference type="PANTHER" id="PTHR38471">
    <property type="entry name" value="FOUR HELIX BUNDLE PROTEIN"/>
    <property type="match status" value="1"/>
</dbReference>
<evidence type="ECO:0000313" key="1">
    <source>
        <dbReference type="EMBL" id="SFG45729.1"/>
    </source>
</evidence>
<dbReference type="SUPFAM" id="SSF158446">
    <property type="entry name" value="IVS-encoded protein-like"/>
    <property type="match status" value="1"/>
</dbReference>
<dbReference type="EMBL" id="FOOT01000002">
    <property type="protein sequence ID" value="SFG45729.1"/>
    <property type="molecule type" value="Genomic_DNA"/>
</dbReference>
<dbReference type="RefSeq" id="WP_092100030.1">
    <property type="nucleotide sequence ID" value="NZ_FOOT01000002.1"/>
</dbReference>
<keyword evidence="2" id="KW-1185">Reference proteome</keyword>
<dbReference type="Gene3D" id="1.20.1440.60">
    <property type="entry name" value="23S rRNA-intervening sequence"/>
    <property type="match status" value="1"/>
</dbReference>
<evidence type="ECO:0000313" key="2">
    <source>
        <dbReference type="Proteomes" id="UP000198724"/>
    </source>
</evidence>
<dbReference type="PIRSF" id="PIRSF035652">
    <property type="entry name" value="CHP02436"/>
    <property type="match status" value="1"/>
</dbReference>